<reference evidence="1 2" key="1">
    <citation type="submission" date="2021-06" db="EMBL/GenBank/DDBJ databases">
        <authorList>
            <person name="Palmer J.M."/>
        </authorList>
    </citation>
    <scope>NUCLEOTIDE SEQUENCE [LARGE SCALE GENOMIC DNA]</scope>
    <source>
        <strain evidence="1 2">AS_MEX2019</strain>
        <tissue evidence="1">Muscle</tissue>
    </source>
</reference>
<protein>
    <submittedName>
        <fullName evidence="1">Uncharacterized protein</fullName>
    </submittedName>
</protein>
<evidence type="ECO:0000313" key="1">
    <source>
        <dbReference type="EMBL" id="MEQ2304006.1"/>
    </source>
</evidence>
<dbReference type="EMBL" id="JAHRIP010058453">
    <property type="protein sequence ID" value="MEQ2304006.1"/>
    <property type="molecule type" value="Genomic_DNA"/>
</dbReference>
<proteinExistence type="predicted"/>
<evidence type="ECO:0000313" key="2">
    <source>
        <dbReference type="Proteomes" id="UP001469553"/>
    </source>
</evidence>
<accession>A0ABV0ZEM6</accession>
<comment type="caution">
    <text evidence="1">The sequence shown here is derived from an EMBL/GenBank/DDBJ whole genome shotgun (WGS) entry which is preliminary data.</text>
</comment>
<keyword evidence="2" id="KW-1185">Reference proteome</keyword>
<name>A0ABV0ZEM6_9TELE</name>
<sequence length="143" mass="16157">MISTCLVLLMKCWSDEGTAPTEFWKRQKHRQPDIRRTSVPQILVVMEMVQLAGNVSVVCRETGFSSQHKGFISGVRISHPAVQWSSTRVHDGGELHVLTKVPVPLPVPSVTKLRERGKTELFKWKQIVPSCSFCVSHLTYLCN</sequence>
<gene>
    <name evidence="1" type="ORF">AMECASPLE_022589</name>
</gene>
<organism evidence="1 2">
    <name type="scientific">Ameca splendens</name>
    <dbReference type="NCBI Taxonomy" id="208324"/>
    <lineage>
        <taxon>Eukaryota</taxon>
        <taxon>Metazoa</taxon>
        <taxon>Chordata</taxon>
        <taxon>Craniata</taxon>
        <taxon>Vertebrata</taxon>
        <taxon>Euteleostomi</taxon>
        <taxon>Actinopterygii</taxon>
        <taxon>Neopterygii</taxon>
        <taxon>Teleostei</taxon>
        <taxon>Neoteleostei</taxon>
        <taxon>Acanthomorphata</taxon>
        <taxon>Ovalentaria</taxon>
        <taxon>Atherinomorphae</taxon>
        <taxon>Cyprinodontiformes</taxon>
        <taxon>Goodeidae</taxon>
        <taxon>Ameca</taxon>
    </lineage>
</organism>
<dbReference type="Proteomes" id="UP001469553">
    <property type="component" value="Unassembled WGS sequence"/>
</dbReference>